<reference evidence="1 2" key="1">
    <citation type="journal article" date="2002" name="Int. J. Syst. Evol. Microbiol.">
        <title>Sphingopyxis witflariensis sp. nov., isolated from activated sludge.</title>
        <authorList>
            <person name="Kampfer P."/>
            <person name="Witzenberger R."/>
            <person name="Denner E.B."/>
            <person name="Busse H.J."/>
            <person name="Neef A."/>
        </authorList>
    </citation>
    <scope>NUCLEOTIDE SEQUENCE [LARGE SCALE GENOMIC DNA]</scope>
    <source>
        <strain evidence="1 2">DSM 14551</strain>
    </source>
</reference>
<dbReference type="EMBL" id="NISJ01000008">
    <property type="protein sequence ID" value="OWQ95109.1"/>
    <property type="molecule type" value="Genomic_DNA"/>
</dbReference>
<comment type="caution">
    <text evidence="1">The sequence shown here is derived from an EMBL/GenBank/DDBJ whole genome shotgun (WGS) entry which is preliminary data.</text>
</comment>
<proteinExistence type="predicted"/>
<evidence type="ECO:0008006" key="3">
    <source>
        <dbReference type="Google" id="ProtNLM"/>
    </source>
</evidence>
<protein>
    <recommendedName>
        <fullName evidence="3">Helix-turn-helix domain-containing protein</fullName>
    </recommendedName>
</protein>
<dbReference type="SUPFAM" id="SSF46955">
    <property type="entry name" value="Putative DNA-binding domain"/>
    <property type="match status" value="1"/>
</dbReference>
<keyword evidence="2" id="KW-1185">Reference proteome</keyword>
<gene>
    <name evidence="1" type="ORF">CDQ91_14405</name>
</gene>
<accession>A0A2D0AMZ4</accession>
<name>A0A2D0AMZ4_9SPHN</name>
<evidence type="ECO:0000313" key="1">
    <source>
        <dbReference type="EMBL" id="OWQ95109.1"/>
    </source>
</evidence>
<organism evidence="1 2">
    <name type="scientific">Sphingopyxis witflariensis</name>
    <dbReference type="NCBI Taxonomy" id="173675"/>
    <lineage>
        <taxon>Bacteria</taxon>
        <taxon>Pseudomonadati</taxon>
        <taxon>Pseudomonadota</taxon>
        <taxon>Alphaproteobacteria</taxon>
        <taxon>Sphingomonadales</taxon>
        <taxon>Sphingomonadaceae</taxon>
        <taxon>Sphingopyxis</taxon>
    </lineage>
</organism>
<sequence>MHGADDLEIETTAISLRMACEANGKSVFGDDRVDEKTAAWLIGKAPDTLRNWRMANRPITFSKFGGRVSYRLNDVARWMIETGAPG</sequence>
<dbReference type="InterPro" id="IPR009061">
    <property type="entry name" value="DNA-bd_dom_put_sf"/>
</dbReference>
<evidence type="ECO:0000313" key="2">
    <source>
        <dbReference type="Proteomes" id="UP000197097"/>
    </source>
</evidence>
<dbReference type="Proteomes" id="UP000197097">
    <property type="component" value="Unassembled WGS sequence"/>
</dbReference>
<dbReference type="AlphaFoldDB" id="A0A2D0AMZ4"/>